<dbReference type="EMBL" id="JAMSHA010000008">
    <property type="protein sequence ID" value="MCV2224255.1"/>
    <property type="molecule type" value="Genomic_DNA"/>
</dbReference>
<accession>A0ABT2XZY6</accession>
<name>A0ABT2XZY6_9PSED</name>
<protein>
    <submittedName>
        <fullName evidence="1">Uncharacterized protein</fullName>
    </submittedName>
</protein>
<organism evidence="1 2">
    <name type="scientific">Pseudomonas mercuritolerans</name>
    <dbReference type="NCBI Taxonomy" id="2951809"/>
    <lineage>
        <taxon>Bacteria</taxon>
        <taxon>Pseudomonadati</taxon>
        <taxon>Pseudomonadota</taxon>
        <taxon>Gammaproteobacteria</taxon>
        <taxon>Pseudomonadales</taxon>
        <taxon>Pseudomonadaceae</taxon>
        <taxon>Pseudomonas</taxon>
    </lineage>
</organism>
<proteinExistence type="predicted"/>
<evidence type="ECO:0000313" key="2">
    <source>
        <dbReference type="Proteomes" id="UP001063475"/>
    </source>
</evidence>
<evidence type="ECO:0000313" key="1">
    <source>
        <dbReference type="EMBL" id="MCV2224255.1"/>
    </source>
</evidence>
<gene>
    <name evidence="1" type="ORF">ND528_22090</name>
</gene>
<comment type="caution">
    <text evidence="1">The sequence shown here is derived from an EMBL/GenBank/DDBJ whole genome shotgun (WGS) entry which is preliminary data.</text>
</comment>
<sequence length="208" mass="23389">MPSFYSERTAEYTLIPKFIEVLKPLGAVIPIFFTGGRENTNVSLQSLKADSFHLVAFFSRRPKIDSPGSLCVEGKINKSLFRVARCASGFGISTFCGMSLTNNIFGQADAQSIWLDISSTDIEEDTLFSVDIRNYADFPDLHRQVTPVSHSEIVSRVASSKVLSWEETVYIMTELPKQADNSTPGRFMFLSQVWRLRPVYFAIRRAPS</sequence>
<keyword evidence="2" id="KW-1185">Reference proteome</keyword>
<reference evidence="1" key="1">
    <citation type="submission" date="2022-06" db="EMBL/GenBank/DDBJ databases">
        <title>De novo draft assembly of the Pseudomonas mercurotoleraris sp. nov., isolated from the plants rhizosphere.</title>
        <authorList>
            <person name="Robas M."/>
            <person name="Gonzalez D."/>
            <person name="Fernandez V.M."/>
            <person name="Luna L."/>
            <person name="Provanza A."/>
            <person name="Jimenez P.A."/>
        </authorList>
    </citation>
    <scope>NUCLEOTIDE SEQUENCE</scope>
    <source>
        <strain evidence="1">SAICEUPSM</strain>
    </source>
</reference>
<dbReference type="RefSeq" id="WP_263471248.1">
    <property type="nucleotide sequence ID" value="NZ_JAMSHA010000008.1"/>
</dbReference>
<dbReference type="Proteomes" id="UP001063475">
    <property type="component" value="Unassembled WGS sequence"/>
</dbReference>